<dbReference type="FunFam" id="1.10.630.10:FF:000043">
    <property type="entry name" value="Cytochrome P450 99A2"/>
    <property type="match status" value="1"/>
</dbReference>
<dbReference type="Pfam" id="PF00067">
    <property type="entry name" value="p450"/>
    <property type="match status" value="1"/>
</dbReference>
<keyword evidence="9" id="KW-0812">Transmembrane</keyword>
<comment type="cofactor">
    <cofactor evidence="7">
        <name>heme</name>
        <dbReference type="ChEBI" id="CHEBI:30413"/>
    </cofactor>
</comment>
<name>A0AAD5W9A2_9POAL</name>
<dbReference type="EMBL" id="JAMRDG010000002">
    <property type="protein sequence ID" value="KAJ3684376.1"/>
    <property type="molecule type" value="Genomic_DNA"/>
</dbReference>
<keyword evidence="11" id="KW-1185">Reference proteome</keyword>
<dbReference type="GO" id="GO:0004497">
    <property type="term" value="F:monooxygenase activity"/>
    <property type="evidence" value="ECO:0007669"/>
    <property type="project" value="UniProtKB-KW"/>
</dbReference>
<dbReference type="GO" id="GO:0016705">
    <property type="term" value="F:oxidoreductase activity, acting on paired donors, with incorporation or reduction of molecular oxygen"/>
    <property type="evidence" value="ECO:0007669"/>
    <property type="project" value="InterPro"/>
</dbReference>
<keyword evidence="9" id="KW-1133">Transmembrane helix</keyword>
<gene>
    <name evidence="10" type="ORF">LUZ61_013540</name>
</gene>
<evidence type="ECO:0008006" key="12">
    <source>
        <dbReference type="Google" id="ProtNLM"/>
    </source>
</evidence>
<evidence type="ECO:0000256" key="8">
    <source>
        <dbReference type="RuleBase" id="RU000461"/>
    </source>
</evidence>
<dbReference type="InterPro" id="IPR002401">
    <property type="entry name" value="Cyt_P450_E_grp-I"/>
</dbReference>
<keyword evidence="9" id="KW-0472">Membrane</keyword>
<comment type="similarity">
    <text evidence="1 8">Belongs to the cytochrome P450 family.</text>
</comment>
<dbReference type="PRINTS" id="PR00385">
    <property type="entry name" value="P450"/>
</dbReference>
<evidence type="ECO:0000256" key="5">
    <source>
        <dbReference type="ARBA" id="ARBA00023004"/>
    </source>
</evidence>
<dbReference type="InterPro" id="IPR036396">
    <property type="entry name" value="Cyt_P450_sf"/>
</dbReference>
<feature type="transmembrane region" description="Helical" evidence="9">
    <location>
        <begin position="6"/>
        <end position="25"/>
    </location>
</feature>
<dbReference type="GO" id="GO:0020037">
    <property type="term" value="F:heme binding"/>
    <property type="evidence" value="ECO:0007669"/>
    <property type="project" value="InterPro"/>
</dbReference>
<proteinExistence type="inferred from homology"/>
<dbReference type="AlphaFoldDB" id="A0AAD5W9A2"/>
<dbReference type="PANTHER" id="PTHR47955">
    <property type="entry name" value="CYTOCHROME P450 FAMILY 71 PROTEIN"/>
    <property type="match status" value="1"/>
</dbReference>
<keyword evidence="3 7" id="KW-0479">Metal-binding</keyword>
<dbReference type="Gene3D" id="1.10.630.10">
    <property type="entry name" value="Cytochrome P450"/>
    <property type="match status" value="1"/>
</dbReference>
<evidence type="ECO:0000256" key="4">
    <source>
        <dbReference type="ARBA" id="ARBA00023002"/>
    </source>
</evidence>
<dbReference type="PRINTS" id="PR00463">
    <property type="entry name" value="EP450I"/>
</dbReference>
<evidence type="ECO:0000256" key="2">
    <source>
        <dbReference type="ARBA" id="ARBA00022617"/>
    </source>
</evidence>
<reference evidence="10 11" key="1">
    <citation type="journal article" date="2022" name="Cell">
        <title>Repeat-based holocentromeres influence genome architecture and karyotype evolution.</title>
        <authorList>
            <person name="Hofstatter P.G."/>
            <person name="Thangavel G."/>
            <person name="Lux T."/>
            <person name="Neumann P."/>
            <person name="Vondrak T."/>
            <person name="Novak P."/>
            <person name="Zhang M."/>
            <person name="Costa L."/>
            <person name="Castellani M."/>
            <person name="Scott A."/>
            <person name="Toegelov H."/>
            <person name="Fuchs J."/>
            <person name="Mata-Sucre Y."/>
            <person name="Dias Y."/>
            <person name="Vanzela A.L.L."/>
            <person name="Huettel B."/>
            <person name="Almeida C.C.S."/>
            <person name="Simkova H."/>
            <person name="Souza G."/>
            <person name="Pedrosa-Harand A."/>
            <person name="Macas J."/>
            <person name="Mayer K.F.X."/>
            <person name="Houben A."/>
            <person name="Marques A."/>
        </authorList>
    </citation>
    <scope>NUCLEOTIDE SEQUENCE [LARGE SCALE GENOMIC DNA]</scope>
    <source>
        <strain evidence="10">RhyTen1mFocal</strain>
    </source>
</reference>
<evidence type="ECO:0000256" key="9">
    <source>
        <dbReference type="SAM" id="Phobius"/>
    </source>
</evidence>
<dbReference type="InterPro" id="IPR001128">
    <property type="entry name" value="Cyt_P450"/>
</dbReference>
<dbReference type="PROSITE" id="PS00086">
    <property type="entry name" value="CYTOCHROME_P450"/>
    <property type="match status" value="1"/>
</dbReference>
<evidence type="ECO:0000256" key="7">
    <source>
        <dbReference type="PIRSR" id="PIRSR602401-1"/>
    </source>
</evidence>
<keyword evidence="5 7" id="KW-0408">Iron</keyword>
<accession>A0AAD5W9A2</accession>
<evidence type="ECO:0000256" key="3">
    <source>
        <dbReference type="ARBA" id="ARBA00022723"/>
    </source>
</evidence>
<dbReference type="SUPFAM" id="SSF48264">
    <property type="entry name" value="Cytochrome P450"/>
    <property type="match status" value="1"/>
</dbReference>
<feature type="binding site" description="axial binding residue" evidence="7">
    <location>
        <position position="440"/>
    </location>
    <ligand>
        <name>heme</name>
        <dbReference type="ChEBI" id="CHEBI:30413"/>
    </ligand>
    <ligandPart>
        <name>Fe</name>
        <dbReference type="ChEBI" id="CHEBI:18248"/>
    </ligandPart>
</feature>
<evidence type="ECO:0000256" key="1">
    <source>
        <dbReference type="ARBA" id="ARBA00010617"/>
    </source>
</evidence>
<keyword evidence="2 7" id="KW-0349">Heme</keyword>
<keyword evidence="4 8" id="KW-0560">Oxidoreductase</keyword>
<dbReference type="InterPro" id="IPR017972">
    <property type="entry name" value="Cyt_P450_CS"/>
</dbReference>
<comment type="caution">
    <text evidence="10">The sequence shown here is derived from an EMBL/GenBank/DDBJ whole genome shotgun (WGS) entry which is preliminary data.</text>
</comment>
<dbReference type="CDD" id="cd11072">
    <property type="entry name" value="CYP71-like"/>
    <property type="match status" value="1"/>
</dbReference>
<evidence type="ECO:0000313" key="11">
    <source>
        <dbReference type="Proteomes" id="UP001210211"/>
    </source>
</evidence>
<dbReference type="Proteomes" id="UP001210211">
    <property type="component" value="Unassembled WGS sequence"/>
</dbReference>
<dbReference type="PANTHER" id="PTHR47955:SF8">
    <property type="entry name" value="CYTOCHROME P450 71D11-LIKE"/>
    <property type="match status" value="1"/>
</dbReference>
<protein>
    <recommendedName>
        <fullName evidence="12">Cytochrome P450</fullName>
    </recommendedName>
</protein>
<organism evidence="10 11">
    <name type="scientific">Rhynchospora tenuis</name>
    <dbReference type="NCBI Taxonomy" id="198213"/>
    <lineage>
        <taxon>Eukaryota</taxon>
        <taxon>Viridiplantae</taxon>
        <taxon>Streptophyta</taxon>
        <taxon>Embryophyta</taxon>
        <taxon>Tracheophyta</taxon>
        <taxon>Spermatophyta</taxon>
        <taxon>Magnoliopsida</taxon>
        <taxon>Liliopsida</taxon>
        <taxon>Poales</taxon>
        <taxon>Cyperaceae</taxon>
        <taxon>Cyperoideae</taxon>
        <taxon>Rhynchosporeae</taxon>
        <taxon>Rhynchospora</taxon>
    </lineage>
</organism>
<sequence length="503" mass="56799">MDLVLPFLPYLLISLLLAILSLRFLQKRVTESKLKLPSGPWTLPFIGCLHHFANAGLPHHALHNLAQLHGPVMLLRLGEIDLVVLSSREAAKEVMKTQDTTLANRPVISAAKVILYGCKDIGFSNGPYWRQMRRISTTELFSSKQVKSFSSIRETEINSLMKTLSLVPDESPVNLSAMTSELSNNIILRAAFGGTCINRGVLLQIIREASECLSGFNLFDLFPSMSWLNVNMRRRLIRLRSKLDLVMEEDLQEHLKKQQHHKKGGDEEFECNFVDVLISVMGRNDLEEPITMDSIKAVLLDVFAGTESTATTITWAMAELMKHPEVMEKVQAEIRHAASENIKFDENSISYLKLVIKETLRMHPPGPLLAPRQCMKSCQILGYTIPSGARLVVNAWSLGRNSEYWNDPEKFKPERFETLSIDFKGQNFDFVPFGAGRRMCPGLEFGMAVVEEALASLLLHFDWKLPDGMEPKDLDMTETLAMDAAKKEPLYLIPILRIPFPHV</sequence>
<keyword evidence="6 8" id="KW-0503">Monooxygenase</keyword>
<evidence type="ECO:0000256" key="6">
    <source>
        <dbReference type="ARBA" id="ARBA00023033"/>
    </source>
</evidence>
<evidence type="ECO:0000313" key="10">
    <source>
        <dbReference type="EMBL" id="KAJ3684376.1"/>
    </source>
</evidence>
<dbReference type="GO" id="GO:0005506">
    <property type="term" value="F:iron ion binding"/>
    <property type="evidence" value="ECO:0007669"/>
    <property type="project" value="InterPro"/>
</dbReference>